<evidence type="ECO:0000313" key="7">
    <source>
        <dbReference type="EMBL" id="JAI16185.1"/>
    </source>
</evidence>
<comment type="subcellular location">
    <subcellularLocation>
        <location evidence="1">Membrane</location>
        <topology evidence="1">Multi-pass membrane protein</topology>
    </subcellularLocation>
</comment>
<dbReference type="PANTHER" id="PTHR11266">
    <property type="entry name" value="PEROXISOMAL MEMBRANE PROTEIN 2, PXMP2 MPV17"/>
    <property type="match status" value="1"/>
</dbReference>
<dbReference type="InterPro" id="IPR007248">
    <property type="entry name" value="Mpv17_PMP22"/>
</dbReference>
<proteinExistence type="evidence at transcript level"/>
<dbReference type="EMBL" id="GDAI01001418">
    <property type="protein sequence ID" value="JAI16185.1"/>
    <property type="molecule type" value="mRNA"/>
</dbReference>
<feature type="transmembrane region" description="Helical" evidence="6">
    <location>
        <begin position="148"/>
        <end position="174"/>
    </location>
</feature>
<evidence type="ECO:0000256" key="6">
    <source>
        <dbReference type="RuleBase" id="RU363053"/>
    </source>
</evidence>
<dbReference type="Pfam" id="PF04117">
    <property type="entry name" value="Mpv17_PMP22"/>
    <property type="match status" value="1"/>
</dbReference>
<name>A0A0K8TQL2_TABBR</name>
<dbReference type="PANTHER" id="PTHR11266:SF80">
    <property type="entry name" value="PEROXISOMAL MEMBRANE PROTEIN 2"/>
    <property type="match status" value="1"/>
</dbReference>
<protein>
    <submittedName>
        <fullName evidence="7">Putative conserved plasma membrane protein</fullName>
    </submittedName>
</protein>
<feature type="transmembrane region" description="Helical" evidence="6">
    <location>
        <begin position="89"/>
        <end position="112"/>
    </location>
</feature>
<keyword evidence="5 6" id="KW-0472">Membrane</keyword>
<evidence type="ECO:0000256" key="2">
    <source>
        <dbReference type="ARBA" id="ARBA00006824"/>
    </source>
</evidence>
<dbReference type="AlphaFoldDB" id="A0A0K8TQL2"/>
<reference evidence="7" key="1">
    <citation type="journal article" date="2015" name="Insect Biochem. Mol. Biol.">
        <title>An insight into the sialome of the horse fly, Tabanus bromius.</title>
        <authorList>
            <person name="Ribeiro J.M."/>
            <person name="Kazimirova M."/>
            <person name="Takac P."/>
            <person name="Andersen J.F."/>
            <person name="Francischetti I.M."/>
        </authorList>
    </citation>
    <scope>NUCLEOTIDE SEQUENCE</scope>
</reference>
<evidence type="ECO:0000256" key="5">
    <source>
        <dbReference type="ARBA" id="ARBA00023136"/>
    </source>
</evidence>
<organism evidence="7">
    <name type="scientific">Tabanus bromius</name>
    <name type="common">Band-eyed brown horse fly</name>
    <dbReference type="NCBI Taxonomy" id="304241"/>
    <lineage>
        <taxon>Eukaryota</taxon>
        <taxon>Metazoa</taxon>
        <taxon>Ecdysozoa</taxon>
        <taxon>Arthropoda</taxon>
        <taxon>Hexapoda</taxon>
        <taxon>Insecta</taxon>
        <taxon>Pterygota</taxon>
        <taxon>Neoptera</taxon>
        <taxon>Endopterygota</taxon>
        <taxon>Diptera</taxon>
        <taxon>Brachycera</taxon>
        <taxon>Tabanomorpha</taxon>
        <taxon>Tabanoidea</taxon>
        <taxon>Tabanidae</taxon>
        <taxon>Tabanus</taxon>
    </lineage>
</organism>
<comment type="similarity">
    <text evidence="2 6">Belongs to the peroxisomal membrane protein PXMP2/4 family.</text>
</comment>
<evidence type="ECO:0000256" key="3">
    <source>
        <dbReference type="ARBA" id="ARBA00022692"/>
    </source>
</evidence>
<evidence type="ECO:0000256" key="1">
    <source>
        <dbReference type="ARBA" id="ARBA00004141"/>
    </source>
</evidence>
<feature type="transmembrane region" description="Helical" evidence="6">
    <location>
        <begin position="55"/>
        <end position="77"/>
    </location>
</feature>
<sequence length="184" mass="21584">MSLSKPVYNLLGLYFEQLFNHPVRTKSFSSCFLAVTANYVSQRLNGAKATDYRSLLAYGLFGLLFGGTIPHYFYFAVDKLLAKDMKFRQFFFFFLERLIYAPTFQAVSLYVLSRFEGQENTKAVEKLKMLYLPLLQANWRYLSLPVFINIYFVPPMLRVLMANLIGFIWIIYLANKRRTLNSKR</sequence>
<dbReference type="GO" id="GO:0005778">
    <property type="term" value="C:peroxisomal membrane"/>
    <property type="evidence" value="ECO:0007669"/>
    <property type="project" value="TreeGrafter"/>
</dbReference>
<accession>A0A0K8TQL2</accession>
<evidence type="ECO:0000256" key="4">
    <source>
        <dbReference type="ARBA" id="ARBA00022989"/>
    </source>
</evidence>
<keyword evidence="3 6" id="KW-0812">Transmembrane</keyword>
<keyword evidence="4 6" id="KW-1133">Transmembrane helix</keyword>